<dbReference type="STRING" id="490189.SAMN02927903_00011"/>
<evidence type="ECO:0000313" key="2">
    <source>
        <dbReference type="Proteomes" id="UP000199354"/>
    </source>
</evidence>
<evidence type="ECO:0000313" key="1">
    <source>
        <dbReference type="EMBL" id="SCX77676.1"/>
    </source>
</evidence>
<keyword evidence="2" id="KW-1185">Reference proteome</keyword>
<dbReference type="AlphaFoldDB" id="A0A1G5AIG2"/>
<dbReference type="Pfam" id="PF14539">
    <property type="entry name" value="DUF4442"/>
    <property type="match status" value="1"/>
</dbReference>
<dbReference type="Proteomes" id="UP000199354">
    <property type="component" value="Unassembled WGS sequence"/>
</dbReference>
<proteinExistence type="predicted"/>
<organism evidence="1 2">
    <name type="scientific">Flavobacterium caeni</name>
    <dbReference type="NCBI Taxonomy" id="490189"/>
    <lineage>
        <taxon>Bacteria</taxon>
        <taxon>Pseudomonadati</taxon>
        <taxon>Bacteroidota</taxon>
        <taxon>Flavobacteriia</taxon>
        <taxon>Flavobacteriales</taxon>
        <taxon>Flavobacteriaceae</taxon>
        <taxon>Flavobacterium</taxon>
    </lineage>
</organism>
<gene>
    <name evidence="1" type="ORF">SAMN02927903_00011</name>
</gene>
<dbReference type="InterPro" id="IPR027961">
    <property type="entry name" value="DUF4442"/>
</dbReference>
<dbReference type="Gene3D" id="3.10.129.10">
    <property type="entry name" value="Hotdog Thioesterase"/>
    <property type="match status" value="1"/>
</dbReference>
<dbReference type="RefSeq" id="WP_091139792.1">
    <property type="nucleotide sequence ID" value="NZ_FMVF01000002.1"/>
</dbReference>
<accession>A0A1G5AIG2</accession>
<sequence length="150" mass="16821">MSVSPRKINTFLFFKLPAAFWCGVRTQTIDDGCCTTTVTHRWINQNPFKSMYFAVQAMAAELSTGALVMRHINQSEHKISMLVAAHKSTYHKKATGRIVFSCRDGESIKQAIEKAVETGEGQTCWMQSTGVNGNGEIVSEMHFEWTVKAR</sequence>
<evidence type="ECO:0008006" key="3">
    <source>
        <dbReference type="Google" id="ProtNLM"/>
    </source>
</evidence>
<name>A0A1G5AIG2_9FLAO</name>
<dbReference type="EMBL" id="FMVF01000002">
    <property type="protein sequence ID" value="SCX77676.1"/>
    <property type="molecule type" value="Genomic_DNA"/>
</dbReference>
<dbReference type="SUPFAM" id="SSF54637">
    <property type="entry name" value="Thioesterase/thiol ester dehydrase-isomerase"/>
    <property type="match status" value="1"/>
</dbReference>
<dbReference type="InterPro" id="IPR029069">
    <property type="entry name" value="HotDog_dom_sf"/>
</dbReference>
<protein>
    <recommendedName>
        <fullName evidence="3">Acyl-coenzyme A thioesterase PaaI, contains HGG motif</fullName>
    </recommendedName>
</protein>
<reference evidence="1 2" key="1">
    <citation type="submission" date="2016-10" db="EMBL/GenBank/DDBJ databases">
        <authorList>
            <person name="de Groot N.N."/>
        </authorList>
    </citation>
    <scope>NUCLEOTIDE SEQUENCE [LARGE SCALE GENOMIC DNA]</scope>
    <source>
        <strain evidence="1 2">CGMCC 1.7031</strain>
    </source>
</reference>
<dbReference type="OrthoDB" id="9153186at2"/>